<dbReference type="EMBL" id="MU155165">
    <property type="protein sequence ID" value="KAF9482497.1"/>
    <property type="molecule type" value="Genomic_DNA"/>
</dbReference>
<evidence type="ECO:0000259" key="3">
    <source>
        <dbReference type="Pfam" id="PF03330"/>
    </source>
</evidence>
<reference evidence="4" key="1">
    <citation type="submission" date="2020-11" db="EMBL/GenBank/DDBJ databases">
        <authorList>
            <consortium name="DOE Joint Genome Institute"/>
            <person name="Ahrendt S."/>
            <person name="Riley R."/>
            <person name="Andreopoulos W."/>
            <person name="Labutti K."/>
            <person name="Pangilinan J."/>
            <person name="Ruiz-Duenas F.J."/>
            <person name="Barrasa J.M."/>
            <person name="Sanchez-Garcia M."/>
            <person name="Camarero S."/>
            <person name="Miyauchi S."/>
            <person name="Serrano A."/>
            <person name="Linde D."/>
            <person name="Babiker R."/>
            <person name="Drula E."/>
            <person name="Ayuso-Fernandez I."/>
            <person name="Pacheco R."/>
            <person name="Padilla G."/>
            <person name="Ferreira P."/>
            <person name="Barriuso J."/>
            <person name="Kellner H."/>
            <person name="Castanera R."/>
            <person name="Alfaro M."/>
            <person name="Ramirez L."/>
            <person name="Pisabarro A.G."/>
            <person name="Kuo A."/>
            <person name="Tritt A."/>
            <person name="Lipzen A."/>
            <person name="He G."/>
            <person name="Yan M."/>
            <person name="Ng V."/>
            <person name="Cullen D."/>
            <person name="Martin F."/>
            <person name="Rosso M.-N."/>
            <person name="Henrissat B."/>
            <person name="Hibbett D."/>
            <person name="Martinez A.T."/>
            <person name="Grigoriev I.V."/>
        </authorList>
    </citation>
    <scope>NUCLEOTIDE SEQUENCE</scope>
    <source>
        <strain evidence="4">CIRM-BRFM 674</strain>
    </source>
</reference>
<comment type="caution">
    <text evidence="4">The sequence shown here is derived from an EMBL/GenBank/DDBJ whole genome shotgun (WGS) entry which is preliminary data.</text>
</comment>
<dbReference type="Proteomes" id="UP000807469">
    <property type="component" value="Unassembled WGS sequence"/>
</dbReference>
<dbReference type="AlphaFoldDB" id="A0A9P6CX24"/>
<keyword evidence="5" id="KW-1185">Reference proteome</keyword>
<dbReference type="PANTHER" id="PTHR31836">
    <property type="match status" value="1"/>
</dbReference>
<evidence type="ECO:0000256" key="2">
    <source>
        <dbReference type="SAM" id="SignalP"/>
    </source>
</evidence>
<evidence type="ECO:0000256" key="1">
    <source>
        <dbReference type="ARBA" id="ARBA00022729"/>
    </source>
</evidence>
<dbReference type="CDD" id="cd22191">
    <property type="entry name" value="DPBB_RlpA_EXP_N-like"/>
    <property type="match status" value="1"/>
</dbReference>
<proteinExistence type="predicted"/>
<feature type="chain" id="PRO_5040322232" description="RlpA-like protein double-psi beta-barrel domain-containing protein" evidence="2">
    <location>
        <begin position="23"/>
        <end position="222"/>
    </location>
</feature>
<keyword evidence="1 2" id="KW-0732">Signal</keyword>
<dbReference type="PANTHER" id="PTHR31836:SF22">
    <property type="entry name" value="RLPA-LIKE PROTEIN DOUBLE-PSI BETA-BARREL DOMAIN-CONTAINING PROTEIN"/>
    <property type="match status" value="1"/>
</dbReference>
<dbReference type="SUPFAM" id="SSF50685">
    <property type="entry name" value="Barwin-like endoglucanases"/>
    <property type="match status" value="1"/>
</dbReference>
<dbReference type="InterPro" id="IPR009009">
    <property type="entry name" value="RlpA-like_DPBB"/>
</dbReference>
<accession>A0A9P6CX24</accession>
<evidence type="ECO:0000313" key="4">
    <source>
        <dbReference type="EMBL" id="KAF9482497.1"/>
    </source>
</evidence>
<dbReference type="InterPro" id="IPR051477">
    <property type="entry name" value="Expansin_CellWall"/>
</dbReference>
<feature type="signal peptide" evidence="2">
    <location>
        <begin position="1"/>
        <end position="22"/>
    </location>
</feature>
<dbReference type="Pfam" id="PF03330">
    <property type="entry name" value="DPBB_1"/>
    <property type="match status" value="1"/>
</dbReference>
<sequence length="222" mass="24061">MKTSQAGFAFLFVIAGSASALAAQPSSARAISESKYATAHSLGDGYNFDPRDGWQSVNITNLDYKYKRHSETDLDGRGVGNAIVKVVGDVVKGLKGLGKPVPVTITWYTGHDLLNPSCWANGNWAPTDASFAAALTLEGWTSRPECFEFVELCNTSKKCVFVRVVDTCAGCAAGSKHVDLTRAAFGKLAKYEEGVLTVQMRKATEPETWFENLWGPKVKKTK</sequence>
<protein>
    <recommendedName>
        <fullName evidence="3">RlpA-like protein double-psi beta-barrel domain-containing protein</fullName>
    </recommendedName>
</protein>
<feature type="domain" description="RlpA-like protein double-psi beta-barrel" evidence="3">
    <location>
        <begin position="141"/>
        <end position="199"/>
    </location>
</feature>
<name>A0A9P6CX24_9AGAR</name>
<gene>
    <name evidence="4" type="ORF">BDN70DRAFT_875068</name>
</gene>
<dbReference type="OrthoDB" id="406505at2759"/>
<evidence type="ECO:0000313" key="5">
    <source>
        <dbReference type="Proteomes" id="UP000807469"/>
    </source>
</evidence>
<organism evidence="4 5">
    <name type="scientific">Pholiota conissans</name>
    <dbReference type="NCBI Taxonomy" id="109636"/>
    <lineage>
        <taxon>Eukaryota</taxon>
        <taxon>Fungi</taxon>
        <taxon>Dikarya</taxon>
        <taxon>Basidiomycota</taxon>
        <taxon>Agaricomycotina</taxon>
        <taxon>Agaricomycetes</taxon>
        <taxon>Agaricomycetidae</taxon>
        <taxon>Agaricales</taxon>
        <taxon>Agaricineae</taxon>
        <taxon>Strophariaceae</taxon>
        <taxon>Pholiota</taxon>
    </lineage>
</organism>
<dbReference type="InterPro" id="IPR036908">
    <property type="entry name" value="RlpA-like_sf"/>
</dbReference>
<dbReference type="Gene3D" id="2.40.40.10">
    <property type="entry name" value="RlpA-like domain"/>
    <property type="match status" value="1"/>
</dbReference>